<feature type="domain" description="Ubiquitin-like protease family profile" evidence="5">
    <location>
        <begin position="290"/>
        <end position="513"/>
    </location>
</feature>
<dbReference type="GO" id="GO:0006508">
    <property type="term" value="P:proteolysis"/>
    <property type="evidence" value="ECO:0007669"/>
    <property type="project" value="UniProtKB-KW"/>
</dbReference>
<organism evidence="6 7">
    <name type="scientific">Dipteronia sinensis</name>
    <dbReference type="NCBI Taxonomy" id="43782"/>
    <lineage>
        <taxon>Eukaryota</taxon>
        <taxon>Viridiplantae</taxon>
        <taxon>Streptophyta</taxon>
        <taxon>Embryophyta</taxon>
        <taxon>Tracheophyta</taxon>
        <taxon>Spermatophyta</taxon>
        <taxon>Magnoliopsida</taxon>
        <taxon>eudicotyledons</taxon>
        <taxon>Gunneridae</taxon>
        <taxon>Pentapetalae</taxon>
        <taxon>rosids</taxon>
        <taxon>malvids</taxon>
        <taxon>Sapindales</taxon>
        <taxon>Sapindaceae</taxon>
        <taxon>Hippocastanoideae</taxon>
        <taxon>Acereae</taxon>
        <taxon>Dipteronia</taxon>
    </lineage>
</organism>
<dbReference type="PANTHER" id="PTHR48449:SF1">
    <property type="entry name" value="DUF1985 DOMAIN-CONTAINING PROTEIN"/>
    <property type="match status" value="1"/>
</dbReference>
<dbReference type="EMBL" id="JANJYJ010000005">
    <property type="protein sequence ID" value="KAK3210440.1"/>
    <property type="molecule type" value="Genomic_DNA"/>
</dbReference>
<reference evidence="6" key="1">
    <citation type="journal article" date="2023" name="Plant J.">
        <title>Genome sequences and population genomics provide insights into the demographic history, inbreeding, and mutation load of two 'living fossil' tree species of Dipteronia.</title>
        <authorList>
            <person name="Feng Y."/>
            <person name="Comes H.P."/>
            <person name="Chen J."/>
            <person name="Zhu S."/>
            <person name="Lu R."/>
            <person name="Zhang X."/>
            <person name="Li P."/>
            <person name="Qiu J."/>
            <person name="Olsen K.M."/>
            <person name="Qiu Y."/>
        </authorList>
    </citation>
    <scope>NUCLEOTIDE SEQUENCE</scope>
    <source>
        <strain evidence="6">NBL</strain>
    </source>
</reference>
<proteinExistence type="inferred from homology"/>
<comment type="similarity">
    <text evidence="1">Belongs to the peptidase C48 family.</text>
</comment>
<evidence type="ECO:0000256" key="1">
    <source>
        <dbReference type="ARBA" id="ARBA00005234"/>
    </source>
</evidence>
<evidence type="ECO:0000256" key="2">
    <source>
        <dbReference type="ARBA" id="ARBA00022670"/>
    </source>
</evidence>
<evidence type="ECO:0000313" key="6">
    <source>
        <dbReference type="EMBL" id="KAK3210440.1"/>
    </source>
</evidence>
<dbReference type="PROSITE" id="PS50600">
    <property type="entry name" value="ULP_PROTEASE"/>
    <property type="match status" value="1"/>
</dbReference>
<dbReference type="Proteomes" id="UP001281410">
    <property type="component" value="Unassembled WGS sequence"/>
</dbReference>
<dbReference type="PANTHER" id="PTHR48449">
    <property type="entry name" value="DUF1985 DOMAIN-CONTAINING PROTEIN"/>
    <property type="match status" value="1"/>
</dbReference>
<feature type="compositionally biased region" description="Polar residues" evidence="4">
    <location>
        <begin position="197"/>
        <end position="210"/>
    </location>
</feature>
<feature type="compositionally biased region" description="Basic and acidic residues" evidence="4">
    <location>
        <begin position="145"/>
        <end position="193"/>
    </location>
</feature>
<dbReference type="Gene3D" id="3.40.395.10">
    <property type="entry name" value="Adenoviral Proteinase, Chain A"/>
    <property type="match status" value="1"/>
</dbReference>
<protein>
    <recommendedName>
        <fullName evidence="5">Ubiquitin-like protease family profile domain-containing protein</fullName>
    </recommendedName>
</protein>
<dbReference type="Pfam" id="PF02902">
    <property type="entry name" value="Peptidase_C48"/>
    <property type="match status" value="1"/>
</dbReference>
<evidence type="ECO:0000256" key="3">
    <source>
        <dbReference type="ARBA" id="ARBA00022801"/>
    </source>
</evidence>
<dbReference type="InterPro" id="IPR003653">
    <property type="entry name" value="Peptidase_C48_C"/>
</dbReference>
<feature type="region of interest" description="Disordered" evidence="4">
    <location>
        <begin position="120"/>
        <end position="247"/>
    </location>
</feature>
<name>A0AAE0E4Q8_9ROSI</name>
<accession>A0AAE0E4Q8</accession>
<dbReference type="GO" id="GO:0008234">
    <property type="term" value="F:cysteine-type peptidase activity"/>
    <property type="evidence" value="ECO:0007669"/>
    <property type="project" value="InterPro"/>
</dbReference>
<evidence type="ECO:0000256" key="4">
    <source>
        <dbReference type="SAM" id="MobiDB-lite"/>
    </source>
</evidence>
<dbReference type="SUPFAM" id="SSF54001">
    <property type="entry name" value="Cysteine proteinases"/>
    <property type="match status" value="1"/>
</dbReference>
<gene>
    <name evidence="6" type="ORF">Dsin_015146</name>
</gene>
<dbReference type="AlphaFoldDB" id="A0AAE0E4Q8"/>
<dbReference type="InterPro" id="IPR038765">
    <property type="entry name" value="Papain-like_cys_pep_sf"/>
</dbReference>
<keyword evidence="7" id="KW-1185">Reference proteome</keyword>
<feature type="compositionally biased region" description="Basic and acidic residues" evidence="4">
    <location>
        <begin position="127"/>
        <end position="138"/>
    </location>
</feature>
<evidence type="ECO:0000313" key="7">
    <source>
        <dbReference type="Proteomes" id="UP001281410"/>
    </source>
</evidence>
<keyword evidence="2" id="KW-0645">Protease</keyword>
<sequence>MALVLFANNILFGQDYRRQVTYWLLSLVEDIEAFNLFPWGHYVFKMTLHYIRIGFKFWAMEAIQSMRKKLGNRFAPQGSPRFKKWEFIKRGSHMSESWLKKELEGKITLGIDDDLSEGPQFVPLKDLGNKEDGNERGGQKRNRYRGPDEPIKRRRNLRDMSQPRHTTREDSDRRTTRDDNRYRDRGIPVEDPHSPVQHPSSGDNQRTPSLTRHVPPSPTRQRPPSLTPQRPPYHRTRHSSARGSTYTAIPNQLLDQVHIIVREEVQTAMEFEFAKFRADFFKMFSNQIPSGFSTEDYAEHDDSDGEPAFQLNTGLGVYAWLGNDHVDAYINLLCKRKQDPVQGQSSPCKVAVLDCAFFESLSSIWRKFQPNFHRPLPKPFYPKDFEVPTDLIIYATGEKPAWGTPWADVDDVLVPCNLGDNHWVLCVVRLNDWVITIFDSNAHLQPNYPRYREHQVLPLRRLFPLICKASGYYDGLEYVMKNKDPNFDFNQDNIPAFRKQMARDIFANSLPFH</sequence>
<evidence type="ECO:0000259" key="5">
    <source>
        <dbReference type="PROSITE" id="PS50600"/>
    </source>
</evidence>
<comment type="caution">
    <text evidence="6">The sequence shown here is derived from an EMBL/GenBank/DDBJ whole genome shotgun (WGS) entry which is preliminary data.</text>
</comment>
<keyword evidence="3" id="KW-0378">Hydrolase</keyword>